<sequence>MTNRYKTKNEREGHKRRVKAYRERLSGQGLKPRQIWMTDQENDRVRNILAHWRGEPNELTDKQREDADSIRPEDRRDSQTDKSNERP</sequence>
<feature type="region of interest" description="Disordered" evidence="1">
    <location>
        <begin position="53"/>
        <end position="87"/>
    </location>
</feature>
<dbReference type="Pfam" id="PF11455">
    <property type="entry name" value="MazE-like"/>
    <property type="match status" value="1"/>
</dbReference>
<organism evidence="2 3">
    <name type="scientific">Leptospirillum ferrodiazotrophum</name>
    <dbReference type="NCBI Taxonomy" id="412449"/>
    <lineage>
        <taxon>Bacteria</taxon>
        <taxon>Pseudomonadati</taxon>
        <taxon>Nitrospirota</taxon>
        <taxon>Nitrospiria</taxon>
        <taxon>Nitrospirales</taxon>
        <taxon>Nitrospiraceae</taxon>
        <taxon>Leptospirillum</taxon>
    </lineage>
</organism>
<proteinExistence type="predicted"/>
<name>C6HZM5_9BACT</name>
<dbReference type="AlphaFoldDB" id="C6HZM5"/>
<dbReference type="Proteomes" id="UP000009374">
    <property type="component" value="Unassembled WGS sequence"/>
</dbReference>
<protein>
    <submittedName>
        <fullName evidence="2">Uncharacterized protein</fullName>
    </submittedName>
</protein>
<keyword evidence="3" id="KW-1185">Reference proteome</keyword>
<dbReference type="EMBL" id="GG693883">
    <property type="protein sequence ID" value="EES51960.1"/>
    <property type="molecule type" value="Genomic_DNA"/>
</dbReference>
<evidence type="ECO:0000313" key="2">
    <source>
        <dbReference type="EMBL" id="EES51960.1"/>
    </source>
</evidence>
<accession>C6HZM5</accession>
<evidence type="ECO:0000256" key="1">
    <source>
        <dbReference type="SAM" id="MobiDB-lite"/>
    </source>
</evidence>
<gene>
    <name evidence="2" type="ORF">UBAL3_95390021</name>
</gene>
<evidence type="ECO:0000313" key="3">
    <source>
        <dbReference type="Proteomes" id="UP000009374"/>
    </source>
</evidence>
<reference evidence="2 3" key="1">
    <citation type="journal article" date="2009" name="Appl. Environ. Microbiol.">
        <title>Community genomic and proteomic analyses of chemoautotrophic iron-oxidizing "Leptospirillum rubarum" (Group II) and "Leptospirillum ferrodiazotrophum" (Group III) bacteria in acid mine drainage biofilms.</title>
        <authorList>
            <person name="Goltsman D.S."/>
            <person name="Denef V.J."/>
            <person name="Singer S.W."/>
            <person name="VerBerkmoes N.C."/>
            <person name="Lefsrud M."/>
            <person name="Mueller R.S."/>
            <person name="Dick G.J."/>
            <person name="Sun C.L."/>
            <person name="Wheeler K.E."/>
            <person name="Zemla A."/>
            <person name="Baker B.J."/>
            <person name="Hauser L."/>
            <person name="Land M."/>
            <person name="Shah M.B."/>
            <person name="Thelen M.P."/>
            <person name="Hettich R.L."/>
            <person name="Banfield J.F."/>
        </authorList>
    </citation>
    <scope>NUCLEOTIDE SEQUENCE [LARGE SCALE GENOMIC DNA]</scope>
</reference>
<dbReference type="InterPro" id="IPR021558">
    <property type="entry name" value="MazE-like"/>
</dbReference>